<dbReference type="EMBL" id="KZ559119">
    <property type="protein sequence ID" value="PLB41886.1"/>
    <property type="molecule type" value="Genomic_DNA"/>
</dbReference>
<dbReference type="OrthoDB" id="15893at2759"/>
<protein>
    <recommendedName>
        <fullName evidence="3">Ras guanyl-nucleotide exchange factor RasGEF</fullName>
    </recommendedName>
</protein>
<dbReference type="InterPro" id="IPR039196">
    <property type="entry name" value="Fmc1"/>
</dbReference>
<accession>A0A2I2FMN1</accession>
<dbReference type="Pfam" id="PF13233">
    <property type="entry name" value="Complex1_LYR_2"/>
    <property type="match status" value="1"/>
</dbReference>
<dbReference type="PANTHER" id="PTHR28015:SF1">
    <property type="entry name" value="ATP SYNTHASE ASSEMBLY FACTOR FMC1, MITOCHONDRIAL"/>
    <property type="match status" value="1"/>
</dbReference>
<dbReference type="STRING" id="41067.A0A2I2FMN1"/>
<proteinExistence type="predicted"/>
<keyword evidence="2" id="KW-1185">Reference proteome</keyword>
<gene>
    <name evidence="1" type="ORF">BDW47DRAFT_122331</name>
</gene>
<sequence length="124" mass="14160">MTTNLKTQALRTYRAILRELPRRTPPSPLQTRLRTLYQQQPSQTPQANAEGVEVEEQLQMKLQQAEQWAMYARAQRKYASLVERYNPGATLTEEERIRLTARRVGWDLPDLSGVEGEKGSGSSS</sequence>
<dbReference type="GO" id="GO:0033615">
    <property type="term" value="P:mitochondrial proton-transporting ATP synthase complex assembly"/>
    <property type="evidence" value="ECO:0007669"/>
    <property type="project" value="InterPro"/>
</dbReference>
<dbReference type="GO" id="GO:0005759">
    <property type="term" value="C:mitochondrial matrix"/>
    <property type="evidence" value="ECO:0007669"/>
    <property type="project" value="TreeGrafter"/>
</dbReference>
<name>A0A2I2FMN1_ASPCN</name>
<evidence type="ECO:0008006" key="3">
    <source>
        <dbReference type="Google" id="ProtNLM"/>
    </source>
</evidence>
<organism evidence="1 2">
    <name type="scientific">Aspergillus candidus</name>
    <dbReference type="NCBI Taxonomy" id="41067"/>
    <lineage>
        <taxon>Eukaryota</taxon>
        <taxon>Fungi</taxon>
        <taxon>Dikarya</taxon>
        <taxon>Ascomycota</taxon>
        <taxon>Pezizomycotina</taxon>
        <taxon>Eurotiomycetes</taxon>
        <taxon>Eurotiomycetidae</taxon>
        <taxon>Eurotiales</taxon>
        <taxon>Aspergillaceae</taxon>
        <taxon>Aspergillus</taxon>
        <taxon>Aspergillus subgen. Circumdati</taxon>
    </lineage>
</organism>
<evidence type="ECO:0000313" key="2">
    <source>
        <dbReference type="Proteomes" id="UP000234585"/>
    </source>
</evidence>
<dbReference type="GeneID" id="36522985"/>
<dbReference type="Proteomes" id="UP000234585">
    <property type="component" value="Unassembled WGS sequence"/>
</dbReference>
<dbReference type="RefSeq" id="XP_024675898.1">
    <property type="nucleotide sequence ID" value="XM_024815825.1"/>
</dbReference>
<reference evidence="1 2" key="1">
    <citation type="submission" date="2017-12" db="EMBL/GenBank/DDBJ databases">
        <authorList>
            <consortium name="DOE Joint Genome Institute"/>
            <person name="Haridas S."/>
            <person name="Kjaerbolling I."/>
            <person name="Vesth T.C."/>
            <person name="Frisvad J.C."/>
            <person name="Nybo J.L."/>
            <person name="Theobald S."/>
            <person name="Kuo A."/>
            <person name="Bowyer P."/>
            <person name="Matsuda Y."/>
            <person name="Mondo S."/>
            <person name="Lyhne E.K."/>
            <person name="Kogle M.E."/>
            <person name="Clum A."/>
            <person name="Lipzen A."/>
            <person name="Salamov A."/>
            <person name="Ngan C.Y."/>
            <person name="Daum C."/>
            <person name="Chiniquy J."/>
            <person name="Barry K."/>
            <person name="LaButti K."/>
            <person name="Simmons B.A."/>
            <person name="Magnuson J.K."/>
            <person name="Mortensen U.H."/>
            <person name="Larsen T.O."/>
            <person name="Grigoriev I.V."/>
            <person name="Baker S.E."/>
            <person name="Andersen M.R."/>
            <person name="Nordberg H.P."/>
            <person name="Cantor M.N."/>
            <person name="Hua S.X."/>
        </authorList>
    </citation>
    <scope>NUCLEOTIDE SEQUENCE [LARGE SCALE GENOMIC DNA]</scope>
    <source>
        <strain evidence="1 2">CBS 102.13</strain>
    </source>
</reference>
<evidence type="ECO:0000313" key="1">
    <source>
        <dbReference type="EMBL" id="PLB41886.1"/>
    </source>
</evidence>
<dbReference type="PANTHER" id="PTHR28015">
    <property type="entry name" value="ATP SYNTHASE ASSEMBLY FACTOR FMC1, MITOCHONDRIAL"/>
    <property type="match status" value="1"/>
</dbReference>
<dbReference type="AlphaFoldDB" id="A0A2I2FMN1"/>